<evidence type="ECO:0000256" key="1">
    <source>
        <dbReference type="ARBA" id="ARBA00009913"/>
    </source>
</evidence>
<feature type="active site" description="O-(5'-phospho-DNA)-serine intermediate" evidence="5 6">
    <location>
        <position position="9"/>
    </location>
</feature>
<dbReference type="Proteomes" id="UP000434916">
    <property type="component" value="Unassembled WGS sequence"/>
</dbReference>
<feature type="domain" description="Resolvase/invertase-type recombinase catalytic" evidence="7">
    <location>
        <begin position="1"/>
        <end position="133"/>
    </location>
</feature>
<dbReference type="PROSITE" id="PS00397">
    <property type="entry name" value="RECOMBINASES_1"/>
    <property type="match status" value="1"/>
</dbReference>
<keyword evidence="4" id="KW-0233">DNA recombination</keyword>
<evidence type="ECO:0000313" key="11">
    <source>
        <dbReference type="Proteomes" id="UP000482671"/>
    </source>
</evidence>
<keyword evidence="10" id="KW-1185">Reference proteome</keyword>
<dbReference type="GO" id="GO:0000150">
    <property type="term" value="F:DNA strand exchange activity"/>
    <property type="evidence" value="ECO:0007669"/>
    <property type="project" value="InterPro"/>
</dbReference>
<dbReference type="SUPFAM" id="SSF53041">
    <property type="entry name" value="Resolvase-like"/>
    <property type="match status" value="1"/>
</dbReference>
<dbReference type="EMBL" id="WNCN01000038">
    <property type="protein sequence ID" value="MTU41478.1"/>
    <property type="molecule type" value="Genomic_DNA"/>
</dbReference>
<dbReference type="PANTHER" id="PTHR30461:SF2">
    <property type="entry name" value="SERINE RECOMBINASE PINE-RELATED"/>
    <property type="match status" value="1"/>
</dbReference>
<dbReference type="EMBL" id="WNDD01000034">
    <property type="protein sequence ID" value="MTV03787.1"/>
    <property type="molecule type" value="Genomic_DNA"/>
</dbReference>
<dbReference type="InterPro" id="IPR036162">
    <property type="entry name" value="Resolvase-like_N_sf"/>
</dbReference>
<comment type="similarity">
    <text evidence="1">Belongs to the site-specific recombinase resolvase family.</text>
</comment>
<evidence type="ECO:0000313" key="9">
    <source>
        <dbReference type="EMBL" id="MTV03787.1"/>
    </source>
</evidence>
<evidence type="ECO:0000313" key="8">
    <source>
        <dbReference type="EMBL" id="MTU41478.1"/>
    </source>
</evidence>
<evidence type="ECO:0000256" key="4">
    <source>
        <dbReference type="ARBA" id="ARBA00023172"/>
    </source>
</evidence>
<evidence type="ECO:0000256" key="5">
    <source>
        <dbReference type="PIRSR" id="PIRSR606118-50"/>
    </source>
</evidence>
<dbReference type="Gene3D" id="3.40.50.1390">
    <property type="entry name" value="Resolvase, N-terminal catalytic domain"/>
    <property type="match status" value="1"/>
</dbReference>
<dbReference type="InterPro" id="IPR006120">
    <property type="entry name" value="Resolvase_HTH_dom"/>
</dbReference>
<accession>A0A412LR51</accession>
<evidence type="ECO:0000259" key="7">
    <source>
        <dbReference type="PROSITE" id="PS51736"/>
    </source>
</evidence>
<keyword evidence="2" id="KW-0229">DNA integration</keyword>
<dbReference type="Pfam" id="PF00239">
    <property type="entry name" value="Resolvase"/>
    <property type="match status" value="1"/>
</dbReference>
<evidence type="ECO:0000313" key="10">
    <source>
        <dbReference type="Proteomes" id="UP000434916"/>
    </source>
</evidence>
<dbReference type="Proteomes" id="UP000482671">
    <property type="component" value="Unassembled WGS sequence"/>
</dbReference>
<dbReference type="InterPro" id="IPR050639">
    <property type="entry name" value="SSR_resolvase"/>
</dbReference>
<organism evidence="9 11">
    <name type="scientific">Parabacteroides merdae</name>
    <dbReference type="NCBI Taxonomy" id="46503"/>
    <lineage>
        <taxon>Bacteria</taxon>
        <taxon>Pseudomonadati</taxon>
        <taxon>Bacteroidota</taxon>
        <taxon>Bacteroidia</taxon>
        <taxon>Bacteroidales</taxon>
        <taxon>Tannerellaceae</taxon>
        <taxon>Parabacteroides</taxon>
    </lineage>
</organism>
<name>A0A412LR51_9BACT</name>
<dbReference type="GO" id="GO:0015074">
    <property type="term" value="P:DNA integration"/>
    <property type="evidence" value="ECO:0007669"/>
    <property type="project" value="UniProtKB-KW"/>
</dbReference>
<dbReference type="PANTHER" id="PTHR30461">
    <property type="entry name" value="DNA-INVERTASE FROM LAMBDOID PROPHAGE"/>
    <property type="match status" value="1"/>
</dbReference>
<evidence type="ECO:0000256" key="3">
    <source>
        <dbReference type="ARBA" id="ARBA00023125"/>
    </source>
</evidence>
<dbReference type="CDD" id="cd03768">
    <property type="entry name" value="SR_ResInv"/>
    <property type="match status" value="1"/>
</dbReference>
<proteinExistence type="inferred from homology"/>
<dbReference type="AlphaFoldDB" id="A0A412LR51"/>
<dbReference type="PROSITE" id="PS51736">
    <property type="entry name" value="RECOMBINASES_3"/>
    <property type="match status" value="1"/>
</dbReference>
<dbReference type="InterPro" id="IPR006119">
    <property type="entry name" value="Resolv_N"/>
</dbReference>
<gene>
    <name evidence="8" type="ORF">GMD82_18930</name>
    <name evidence="9" type="ORF">GME02_19570</name>
</gene>
<dbReference type="Pfam" id="PF02796">
    <property type="entry name" value="HTH_7"/>
    <property type="match status" value="1"/>
</dbReference>
<dbReference type="RefSeq" id="WP_005783137.1">
    <property type="nucleotide sequence ID" value="NZ_JADNHS010000027.1"/>
</dbReference>
<dbReference type="InterPro" id="IPR006118">
    <property type="entry name" value="Recombinase_CS"/>
</dbReference>
<dbReference type="GO" id="GO:0003677">
    <property type="term" value="F:DNA binding"/>
    <property type="evidence" value="ECO:0007669"/>
    <property type="project" value="UniProtKB-KW"/>
</dbReference>
<comment type="caution">
    <text evidence="9">The sequence shown here is derived from an EMBL/GenBank/DDBJ whole genome shotgun (WGS) entry which is preliminary data.</text>
</comment>
<keyword evidence="3" id="KW-0238">DNA-binding</keyword>
<dbReference type="SMART" id="SM00857">
    <property type="entry name" value="Resolvase"/>
    <property type="match status" value="1"/>
</dbReference>
<sequence>MKIGYARVSTPDQNPALQLEALEKAGCEKIYQEKKSAFKERPELIRALEDLRTGDILYVWSLDRLGRSMKEIRTNVDLIMNKGAHLVDVTHNIDTSTPSGKLLIPIFSMLAEIDQVLRTERTVAGWEVAKREGRTGGRKPGLNDLAKKKAEQAKKMYLSKDPFYSAKEIASILNISTRTLYKYLRSVGVEPKQNQ</sequence>
<evidence type="ECO:0000256" key="2">
    <source>
        <dbReference type="ARBA" id="ARBA00022908"/>
    </source>
</evidence>
<protein>
    <submittedName>
        <fullName evidence="9">Helix-turn-helix domain-containing protein</fullName>
    </submittedName>
</protein>
<dbReference type="Gene3D" id="1.10.10.60">
    <property type="entry name" value="Homeodomain-like"/>
    <property type="match status" value="1"/>
</dbReference>
<evidence type="ECO:0000256" key="6">
    <source>
        <dbReference type="PROSITE-ProRule" id="PRU10137"/>
    </source>
</evidence>
<reference evidence="10 11" key="1">
    <citation type="journal article" date="2019" name="Nat. Med.">
        <title>A library of human gut bacterial isolates paired with longitudinal multiomics data enables mechanistic microbiome research.</title>
        <authorList>
            <person name="Poyet M."/>
            <person name="Groussin M."/>
            <person name="Gibbons S.M."/>
            <person name="Avila-Pacheco J."/>
            <person name="Jiang X."/>
            <person name="Kearney S.M."/>
            <person name="Perrotta A.R."/>
            <person name="Berdy B."/>
            <person name="Zhao S."/>
            <person name="Lieberman T.D."/>
            <person name="Swanson P.K."/>
            <person name="Smith M."/>
            <person name="Roesemann S."/>
            <person name="Alexander J.E."/>
            <person name="Rich S.A."/>
            <person name="Livny J."/>
            <person name="Vlamakis H."/>
            <person name="Clish C."/>
            <person name="Bullock K."/>
            <person name="Deik A."/>
            <person name="Scott J."/>
            <person name="Pierce K.A."/>
            <person name="Xavier R.J."/>
            <person name="Alm E.J."/>
        </authorList>
    </citation>
    <scope>NUCLEOTIDE SEQUENCE [LARGE SCALE GENOMIC DNA]</scope>
    <source>
        <strain evidence="9 11">BIOML-A11</strain>
        <strain evidence="8 10">BIOML-A29</strain>
    </source>
</reference>